<feature type="domain" description="CBS" evidence="3">
    <location>
        <begin position="7"/>
        <end position="62"/>
    </location>
</feature>
<dbReference type="SUPFAM" id="SSF54631">
    <property type="entry name" value="CBS-domain pair"/>
    <property type="match status" value="1"/>
</dbReference>
<feature type="domain" description="CBS" evidence="3">
    <location>
        <begin position="83"/>
        <end position="139"/>
    </location>
</feature>
<dbReference type="CDD" id="cd04584">
    <property type="entry name" value="CBS_pair_AcuB_like"/>
    <property type="match status" value="1"/>
</dbReference>
<protein>
    <submittedName>
        <fullName evidence="4">CBS domain-containing protein</fullName>
    </submittedName>
</protein>
<proteinExistence type="predicted"/>
<gene>
    <name evidence="4" type="ORF">G3M70_06345</name>
</gene>
<reference evidence="4 5" key="1">
    <citation type="submission" date="2020-02" db="EMBL/GenBank/DDBJ databases">
        <title>Genomic and physiological characterization of two novel Nitrospinaceae genera.</title>
        <authorList>
            <person name="Mueller A.J."/>
            <person name="Jung M.-Y."/>
            <person name="Strachan C.R."/>
            <person name="Herbold C.W."/>
            <person name="Kirkegaard R.H."/>
            <person name="Daims H."/>
        </authorList>
    </citation>
    <scope>NUCLEOTIDE SEQUENCE [LARGE SCALE GENOMIC DNA]</scope>
    <source>
        <strain evidence="4">EB</strain>
    </source>
</reference>
<dbReference type="PROSITE" id="PS51371">
    <property type="entry name" value="CBS"/>
    <property type="match status" value="2"/>
</dbReference>
<dbReference type="KEGG" id="nli:G3M70_06345"/>
<sequence length="149" mass="16640">MKVKELMSPKVYTIGPEDTLDRVVVMFHFNAIRHLPVVEKGKVIGMVSDRDVKKILGPKKATKRNEAGKEIIEVPNRLVRNIMNRKLTTIGPEDKASDAAGIMAKHKIGCLPVVKRDRLQGIITSTDILRAFVKLAEKVQKLEKLMGTS</sequence>
<evidence type="ECO:0000313" key="5">
    <source>
        <dbReference type="Proteomes" id="UP000594688"/>
    </source>
</evidence>
<evidence type="ECO:0000313" key="4">
    <source>
        <dbReference type="EMBL" id="QPJ61528.1"/>
    </source>
</evidence>
<keyword evidence="1 2" id="KW-0129">CBS domain</keyword>
<accession>A0A7T0BV73</accession>
<dbReference type="Gene3D" id="3.10.580.10">
    <property type="entry name" value="CBS-domain"/>
    <property type="match status" value="1"/>
</dbReference>
<dbReference type="SMART" id="SM00116">
    <property type="entry name" value="CBS"/>
    <property type="match status" value="2"/>
</dbReference>
<name>A0A7T0BV73_9BACT</name>
<evidence type="ECO:0000259" key="3">
    <source>
        <dbReference type="PROSITE" id="PS51371"/>
    </source>
</evidence>
<dbReference type="InterPro" id="IPR046342">
    <property type="entry name" value="CBS_dom_sf"/>
</dbReference>
<dbReference type="InterPro" id="IPR051257">
    <property type="entry name" value="Diverse_CBS-Domain"/>
</dbReference>
<dbReference type="Proteomes" id="UP000594688">
    <property type="component" value="Chromosome"/>
</dbReference>
<evidence type="ECO:0000256" key="2">
    <source>
        <dbReference type="PROSITE-ProRule" id="PRU00703"/>
    </source>
</evidence>
<organism evidence="4 5">
    <name type="scientific">Candidatus Nitronauta litoralis</name>
    <dbReference type="NCBI Taxonomy" id="2705533"/>
    <lineage>
        <taxon>Bacteria</taxon>
        <taxon>Pseudomonadati</taxon>
        <taxon>Nitrospinota/Tectimicrobiota group</taxon>
        <taxon>Nitrospinota</taxon>
        <taxon>Nitrospinia</taxon>
        <taxon>Nitrospinales</taxon>
        <taxon>Nitrospinaceae</taxon>
        <taxon>Candidatus Nitronauta</taxon>
    </lineage>
</organism>
<dbReference type="InterPro" id="IPR000644">
    <property type="entry name" value="CBS_dom"/>
</dbReference>
<evidence type="ECO:0000256" key="1">
    <source>
        <dbReference type="ARBA" id="ARBA00023122"/>
    </source>
</evidence>
<dbReference type="AlphaFoldDB" id="A0A7T0BV73"/>
<dbReference type="PANTHER" id="PTHR43080:SF2">
    <property type="entry name" value="CBS DOMAIN-CONTAINING PROTEIN"/>
    <property type="match status" value="1"/>
</dbReference>
<dbReference type="PANTHER" id="PTHR43080">
    <property type="entry name" value="CBS DOMAIN-CONTAINING PROTEIN CBSX3, MITOCHONDRIAL"/>
    <property type="match status" value="1"/>
</dbReference>
<dbReference type="Pfam" id="PF00571">
    <property type="entry name" value="CBS"/>
    <property type="match status" value="2"/>
</dbReference>
<dbReference type="EMBL" id="CP048685">
    <property type="protein sequence ID" value="QPJ61528.1"/>
    <property type="molecule type" value="Genomic_DNA"/>
</dbReference>